<keyword evidence="4" id="KW-1003">Cell membrane</keyword>
<evidence type="ECO:0000256" key="10">
    <source>
        <dbReference type="ARBA" id="ARBA00023004"/>
    </source>
</evidence>
<evidence type="ECO:0000313" key="13">
    <source>
        <dbReference type="EMBL" id="EUA91043.1"/>
    </source>
</evidence>
<keyword evidence="10" id="KW-0408">Iron</keyword>
<dbReference type="InterPro" id="IPR002585">
    <property type="entry name" value="Cyt-d_ubiquinol_oxidase_su_1"/>
</dbReference>
<comment type="subcellular location">
    <subcellularLocation>
        <location evidence="1">Cell membrane</location>
        <topology evidence="1">Multi-pass membrane protein</topology>
    </subcellularLocation>
</comment>
<dbReference type="PANTHER" id="PTHR30365:SF15">
    <property type="entry name" value="CYTOCHROME BD UBIQUINOL OXIDASE SUBUNIT 1"/>
    <property type="match status" value="1"/>
</dbReference>
<keyword evidence="7" id="KW-0479">Metal-binding</keyword>
<protein>
    <submittedName>
        <fullName evidence="13">Bacterial Cytochrome Ubiquinol Oxidase family protein</fullName>
    </submittedName>
</protein>
<sequence>MALIATVGLFFSGDYQGKLMFQQQPMKMASAESLCDTQTDPNFSILTVGRQNNCDGLTRVIEVPYVLPILAQGRPTNATLQGVRDLQRDYQQRFGPNDYRPNLFVTYWSFRAMIGFLAIPVLFALLALWLTRGGRIPDKRWFGWFALLTIPAPFLANISGWVFTEMGRQPWIVAPNPTGDPNVRLTVATAVSNLTTATVVTSLVTFTLVYAVLAVIWFWLLKRYIVEGPLEHDAEPAPPRAPDDDEVAPLSFAY</sequence>
<evidence type="ECO:0000256" key="11">
    <source>
        <dbReference type="ARBA" id="ARBA00023136"/>
    </source>
</evidence>
<dbReference type="EMBL" id="JAOL01000097">
    <property type="protein sequence ID" value="EUA91043.1"/>
    <property type="molecule type" value="Genomic_DNA"/>
</dbReference>
<accession>A0ABN0R1S9</accession>
<comment type="similarity">
    <text evidence="2">Belongs to the cytochrome ubiquinol oxidase subunit 1 family.</text>
</comment>
<gene>
    <name evidence="13" type="ORF">I551_2569</name>
</gene>
<feature type="transmembrane region" description="Helical" evidence="12">
    <location>
        <begin position="142"/>
        <end position="163"/>
    </location>
</feature>
<keyword evidence="9 12" id="KW-1133">Transmembrane helix</keyword>
<evidence type="ECO:0000256" key="7">
    <source>
        <dbReference type="ARBA" id="ARBA00022723"/>
    </source>
</evidence>
<evidence type="ECO:0000256" key="8">
    <source>
        <dbReference type="ARBA" id="ARBA00022982"/>
    </source>
</evidence>
<evidence type="ECO:0000256" key="2">
    <source>
        <dbReference type="ARBA" id="ARBA00009819"/>
    </source>
</evidence>
<feature type="transmembrane region" description="Helical" evidence="12">
    <location>
        <begin position="108"/>
        <end position="130"/>
    </location>
</feature>
<keyword evidence="6 12" id="KW-0812">Transmembrane</keyword>
<keyword evidence="3" id="KW-0813">Transport</keyword>
<keyword evidence="11 12" id="KW-0472">Membrane</keyword>
<proteinExistence type="inferred from homology"/>
<evidence type="ECO:0000256" key="4">
    <source>
        <dbReference type="ARBA" id="ARBA00022475"/>
    </source>
</evidence>
<feature type="transmembrane region" description="Helical" evidence="12">
    <location>
        <begin position="199"/>
        <end position="220"/>
    </location>
</feature>
<evidence type="ECO:0000256" key="12">
    <source>
        <dbReference type="SAM" id="Phobius"/>
    </source>
</evidence>
<evidence type="ECO:0000256" key="1">
    <source>
        <dbReference type="ARBA" id="ARBA00004651"/>
    </source>
</evidence>
<dbReference type="PANTHER" id="PTHR30365">
    <property type="entry name" value="CYTOCHROME D UBIQUINOL OXIDASE"/>
    <property type="match status" value="1"/>
</dbReference>
<evidence type="ECO:0000256" key="3">
    <source>
        <dbReference type="ARBA" id="ARBA00022448"/>
    </source>
</evidence>
<name>A0ABN0R1S9_MYCUL</name>
<keyword evidence="8" id="KW-0249">Electron transport</keyword>
<dbReference type="Pfam" id="PF01654">
    <property type="entry name" value="Cyt_bd_oxida_I"/>
    <property type="match status" value="1"/>
</dbReference>
<reference evidence="13 14" key="1">
    <citation type="submission" date="2014-01" db="EMBL/GenBank/DDBJ databases">
        <authorList>
            <person name="Dobos K."/>
            <person name="Lenaerts A."/>
            <person name="Ordway D."/>
            <person name="DeGroote M.A."/>
            <person name="Parker T."/>
            <person name="Sizemore C."/>
            <person name="Tallon L.J."/>
            <person name="Sadzewicz L.K."/>
            <person name="Sengamalay N."/>
            <person name="Fraser C.M."/>
            <person name="Hine E."/>
            <person name="Shefchek K.A."/>
            <person name="Das S.P."/>
            <person name="Tettelin H."/>
        </authorList>
    </citation>
    <scope>NUCLEOTIDE SEQUENCE [LARGE SCALE GENOMIC DNA]</scope>
    <source>
        <strain evidence="13 14">Harvey</strain>
    </source>
</reference>
<evidence type="ECO:0000313" key="14">
    <source>
        <dbReference type="Proteomes" id="UP000020681"/>
    </source>
</evidence>
<dbReference type="Proteomes" id="UP000020681">
    <property type="component" value="Unassembled WGS sequence"/>
</dbReference>
<evidence type="ECO:0000256" key="5">
    <source>
        <dbReference type="ARBA" id="ARBA00022617"/>
    </source>
</evidence>
<evidence type="ECO:0000256" key="6">
    <source>
        <dbReference type="ARBA" id="ARBA00022692"/>
    </source>
</evidence>
<comment type="caution">
    <text evidence="13">The sequence shown here is derived from an EMBL/GenBank/DDBJ whole genome shotgun (WGS) entry which is preliminary data.</text>
</comment>
<organism evidence="13 14">
    <name type="scientific">Mycobacterium ulcerans str. Harvey</name>
    <dbReference type="NCBI Taxonomy" id="1299332"/>
    <lineage>
        <taxon>Bacteria</taxon>
        <taxon>Bacillati</taxon>
        <taxon>Actinomycetota</taxon>
        <taxon>Actinomycetes</taxon>
        <taxon>Mycobacteriales</taxon>
        <taxon>Mycobacteriaceae</taxon>
        <taxon>Mycobacterium</taxon>
        <taxon>Mycobacterium ulcerans group</taxon>
    </lineage>
</organism>
<evidence type="ECO:0000256" key="9">
    <source>
        <dbReference type="ARBA" id="ARBA00022989"/>
    </source>
</evidence>
<keyword evidence="14" id="KW-1185">Reference proteome</keyword>
<keyword evidence="5" id="KW-0349">Heme</keyword>